<accession>A0A8J5F8H2</accession>
<dbReference type="AlphaFoldDB" id="A0A8J5F8H2"/>
<organism evidence="1 2">
    <name type="scientific">Zingiber officinale</name>
    <name type="common">Ginger</name>
    <name type="synonym">Amomum zingiber</name>
    <dbReference type="NCBI Taxonomy" id="94328"/>
    <lineage>
        <taxon>Eukaryota</taxon>
        <taxon>Viridiplantae</taxon>
        <taxon>Streptophyta</taxon>
        <taxon>Embryophyta</taxon>
        <taxon>Tracheophyta</taxon>
        <taxon>Spermatophyta</taxon>
        <taxon>Magnoliopsida</taxon>
        <taxon>Liliopsida</taxon>
        <taxon>Zingiberales</taxon>
        <taxon>Zingiberaceae</taxon>
        <taxon>Zingiber</taxon>
    </lineage>
</organism>
<evidence type="ECO:0000313" key="2">
    <source>
        <dbReference type="Proteomes" id="UP000734854"/>
    </source>
</evidence>
<dbReference type="EMBL" id="JACMSC010000015">
    <property type="protein sequence ID" value="KAG6485309.1"/>
    <property type="molecule type" value="Genomic_DNA"/>
</dbReference>
<dbReference type="Proteomes" id="UP000734854">
    <property type="component" value="Unassembled WGS sequence"/>
</dbReference>
<evidence type="ECO:0000313" key="1">
    <source>
        <dbReference type="EMBL" id="KAG6485309.1"/>
    </source>
</evidence>
<name>A0A8J5F8H2_ZINOF</name>
<keyword evidence="2" id="KW-1185">Reference proteome</keyword>
<proteinExistence type="predicted"/>
<protein>
    <submittedName>
        <fullName evidence="1">Uncharacterized protein</fullName>
    </submittedName>
</protein>
<gene>
    <name evidence="1" type="ORF">ZIOFF_053843</name>
</gene>
<sequence length="174" mass="19281">MPPKSPQLPRRALLHLVKGRRNESALLLLSPLLHPGRGCEGLRVPQISAATPLLACAWSLFAKTSSILVGLLPRPKVRAASVRTGSSFVGHSVVFKSIKDPAGSGRRSLPSSTGRRSGIRRFNGIIDCGERHKRIQERALLLVEQSSEPTCYIPSGRSNWQWQNFNGSYNWYRE</sequence>
<reference evidence="1 2" key="1">
    <citation type="submission" date="2020-08" db="EMBL/GenBank/DDBJ databases">
        <title>Plant Genome Project.</title>
        <authorList>
            <person name="Zhang R.-G."/>
        </authorList>
    </citation>
    <scope>NUCLEOTIDE SEQUENCE [LARGE SCALE GENOMIC DNA]</scope>
    <source>
        <tissue evidence="1">Rhizome</tissue>
    </source>
</reference>
<comment type="caution">
    <text evidence="1">The sequence shown here is derived from an EMBL/GenBank/DDBJ whole genome shotgun (WGS) entry which is preliminary data.</text>
</comment>